<keyword evidence="2" id="KW-1185">Reference proteome</keyword>
<sequence length="174" mass="19731">RSDSVLDSSSEPIWKVLVFDWACRDIISTVLKVNDLRENGITVHMLLESERSPIPDVPAIYFMEPTEENVGYFIRDITRDLYDLYYANFSSSIPRVLMEELSVATVGSNTSHQVAQVYDQYINFLCPEENMFSLNIDSAFTDVHDPASTGESIKRLVDTISSRLFSVLVTMSES</sequence>
<dbReference type="EMBL" id="JAMZIH010004244">
    <property type="protein sequence ID" value="KAJ1676364.1"/>
    <property type="molecule type" value="Genomic_DNA"/>
</dbReference>
<reference evidence="1" key="1">
    <citation type="submission" date="2022-06" db="EMBL/GenBank/DDBJ databases">
        <title>Phylogenomic reconstructions and comparative analyses of Kickxellomycotina fungi.</title>
        <authorList>
            <person name="Reynolds N.K."/>
            <person name="Stajich J.E."/>
            <person name="Barry K."/>
            <person name="Grigoriev I.V."/>
            <person name="Crous P."/>
            <person name="Smith M.E."/>
        </authorList>
    </citation>
    <scope>NUCLEOTIDE SEQUENCE</scope>
    <source>
        <strain evidence="1">RSA 2271</strain>
    </source>
</reference>
<evidence type="ECO:0000313" key="2">
    <source>
        <dbReference type="Proteomes" id="UP001145114"/>
    </source>
</evidence>
<organism evidence="1 2">
    <name type="scientific">Spiromyces aspiralis</name>
    <dbReference type="NCBI Taxonomy" id="68401"/>
    <lineage>
        <taxon>Eukaryota</taxon>
        <taxon>Fungi</taxon>
        <taxon>Fungi incertae sedis</taxon>
        <taxon>Zoopagomycota</taxon>
        <taxon>Kickxellomycotina</taxon>
        <taxon>Kickxellomycetes</taxon>
        <taxon>Kickxellales</taxon>
        <taxon>Kickxellaceae</taxon>
        <taxon>Spiromyces</taxon>
    </lineage>
</organism>
<gene>
    <name evidence="1" type="primary">SLY1_3</name>
    <name evidence="1" type="ORF">EV182_008339</name>
</gene>
<comment type="caution">
    <text evidence="1">The sequence shown here is derived from an EMBL/GenBank/DDBJ whole genome shotgun (WGS) entry which is preliminary data.</text>
</comment>
<dbReference type="Proteomes" id="UP001145114">
    <property type="component" value="Unassembled WGS sequence"/>
</dbReference>
<feature type="non-terminal residue" evidence="1">
    <location>
        <position position="1"/>
    </location>
</feature>
<evidence type="ECO:0000313" key="1">
    <source>
        <dbReference type="EMBL" id="KAJ1676364.1"/>
    </source>
</evidence>
<protein>
    <submittedName>
        <fullName evidence="1">Vesicle trafficking between the ER and Golgi</fullName>
    </submittedName>
</protein>
<name>A0ACC1HIK3_9FUNG</name>
<accession>A0ACC1HIK3</accession>
<proteinExistence type="predicted"/>